<dbReference type="EMBL" id="OCNK01000006">
    <property type="protein sequence ID" value="SOE03321.1"/>
    <property type="molecule type" value="Genomic_DNA"/>
</dbReference>
<evidence type="ECO:0000256" key="6">
    <source>
        <dbReference type="ARBA" id="ARBA00023157"/>
    </source>
</evidence>
<proteinExistence type="inferred from homology"/>
<keyword evidence="4" id="KW-0646">Protease inhibitor</keyword>
<dbReference type="GO" id="GO:0004867">
    <property type="term" value="F:serine-type endopeptidase inhibitor activity"/>
    <property type="evidence" value="ECO:0007669"/>
    <property type="project" value="UniProtKB-KW"/>
</dbReference>
<dbReference type="Pfam" id="PF00720">
    <property type="entry name" value="SSI"/>
    <property type="match status" value="1"/>
</dbReference>
<keyword evidence="9" id="KW-1185">Reference proteome</keyword>
<comment type="subcellular location">
    <subcellularLocation>
        <location evidence="1">Secreted</location>
    </subcellularLocation>
</comment>
<evidence type="ECO:0000256" key="4">
    <source>
        <dbReference type="ARBA" id="ARBA00022690"/>
    </source>
</evidence>
<accession>A0A286H6E5</accession>
<dbReference type="InterPro" id="IPR023549">
    <property type="entry name" value="Subtilisin_inhibitor"/>
</dbReference>
<evidence type="ECO:0000256" key="5">
    <source>
        <dbReference type="ARBA" id="ARBA00022900"/>
    </source>
</evidence>
<comment type="similarity">
    <text evidence="2">Belongs to the protease inhibitor I16 (SSI) family.</text>
</comment>
<evidence type="ECO:0000256" key="1">
    <source>
        <dbReference type="ARBA" id="ARBA00004613"/>
    </source>
</evidence>
<keyword evidence="6" id="KW-1015">Disulfide bond</keyword>
<protein>
    <submittedName>
        <fullName evidence="8">Subtilisin inhibitor-like</fullName>
    </submittedName>
</protein>
<dbReference type="PROSITE" id="PS51257">
    <property type="entry name" value="PROKAR_LIPOPROTEIN"/>
    <property type="match status" value="1"/>
</dbReference>
<gene>
    <name evidence="8" type="ORF">SAMN06272739_4096</name>
</gene>
<evidence type="ECO:0000256" key="2">
    <source>
        <dbReference type="ARBA" id="ARBA00010472"/>
    </source>
</evidence>
<feature type="domain" description="Subtilisin inhibitor" evidence="7">
    <location>
        <begin position="49"/>
        <end position="124"/>
    </location>
</feature>
<dbReference type="RefSeq" id="WP_200814872.1">
    <property type="nucleotide sequence ID" value="NZ_OCNK01000006.1"/>
</dbReference>
<name>A0A286H6E5_9ACTN</name>
<organism evidence="8 9">
    <name type="scientific">Blastococcus haudaquaticus</name>
    <dbReference type="NCBI Taxonomy" id="1938745"/>
    <lineage>
        <taxon>Bacteria</taxon>
        <taxon>Bacillati</taxon>
        <taxon>Actinomycetota</taxon>
        <taxon>Actinomycetes</taxon>
        <taxon>Geodermatophilales</taxon>
        <taxon>Geodermatophilaceae</taxon>
        <taxon>Blastococcus</taxon>
    </lineage>
</organism>
<dbReference type="SUPFAM" id="SSF55399">
    <property type="entry name" value="Subtilisin inhibitor"/>
    <property type="match status" value="1"/>
</dbReference>
<keyword evidence="3" id="KW-0964">Secreted</keyword>
<dbReference type="GO" id="GO:0005576">
    <property type="term" value="C:extracellular region"/>
    <property type="evidence" value="ECO:0007669"/>
    <property type="project" value="UniProtKB-SubCell"/>
</dbReference>
<dbReference type="Proteomes" id="UP000219482">
    <property type="component" value="Unassembled WGS sequence"/>
</dbReference>
<evidence type="ECO:0000256" key="3">
    <source>
        <dbReference type="ARBA" id="ARBA00022525"/>
    </source>
</evidence>
<reference evidence="9" key="1">
    <citation type="submission" date="2017-09" db="EMBL/GenBank/DDBJ databases">
        <authorList>
            <person name="Varghese N."/>
            <person name="Submissions S."/>
        </authorList>
    </citation>
    <scope>NUCLEOTIDE SEQUENCE [LARGE SCALE GENOMIC DNA]</scope>
    <source>
        <strain evidence="9">DSM 44270</strain>
    </source>
</reference>
<keyword evidence="5" id="KW-0722">Serine protease inhibitor</keyword>
<dbReference type="InterPro" id="IPR036819">
    <property type="entry name" value="Subtilisin_inhibitor-like_sf"/>
</dbReference>
<dbReference type="AlphaFoldDB" id="A0A286H6E5"/>
<sequence length="150" mass="15507">MPPARRGGRMRRALIAASLVIAGCGSEDDGPGTRFPSMEATGSVADRWLQITVDPGDGAAPQTYTLVCDGTDGAAHPDPAAACAHLETLDDPFAPLPDDVACTQQYGGPQTASVTGRWDAAAVDRTFSRTDGCRIAQWDGLGPLLPALGD</sequence>
<evidence type="ECO:0000313" key="8">
    <source>
        <dbReference type="EMBL" id="SOE03321.1"/>
    </source>
</evidence>
<evidence type="ECO:0000259" key="7">
    <source>
        <dbReference type="Pfam" id="PF00720"/>
    </source>
</evidence>
<evidence type="ECO:0000313" key="9">
    <source>
        <dbReference type="Proteomes" id="UP000219482"/>
    </source>
</evidence>
<dbReference type="Gene3D" id="3.30.350.10">
    <property type="entry name" value="Subtilisin inhibitor-like"/>
    <property type="match status" value="1"/>
</dbReference>